<feature type="transmembrane region" description="Helical" evidence="12">
    <location>
        <begin position="7"/>
        <end position="24"/>
    </location>
</feature>
<dbReference type="Pfam" id="PF00672">
    <property type="entry name" value="HAMP"/>
    <property type="match status" value="1"/>
</dbReference>
<dbReference type="SMART" id="SM00387">
    <property type="entry name" value="HATPase_c"/>
    <property type="match status" value="1"/>
</dbReference>
<dbReference type="Gene3D" id="1.10.287.130">
    <property type="match status" value="1"/>
</dbReference>
<evidence type="ECO:0000259" key="13">
    <source>
        <dbReference type="PROSITE" id="PS50109"/>
    </source>
</evidence>
<dbReference type="InterPro" id="IPR003594">
    <property type="entry name" value="HATPase_dom"/>
</dbReference>
<dbReference type="InterPro" id="IPR003660">
    <property type="entry name" value="HAMP_dom"/>
</dbReference>
<dbReference type="SMART" id="SM00304">
    <property type="entry name" value="HAMP"/>
    <property type="match status" value="1"/>
</dbReference>
<protein>
    <recommendedName>
        <fullName evidence="3">histidine kinase</fullName>
        <ecNumber evidence="3">2.7.13.3</ecNumber>
    </recommendedName>
</protein>
<feature type="domain" description="HAMP" evidence="14">
    <location>
        <begin position="86"/>
        <end position="138"/>
    </location>
</feature>
<comment type="subcellular location">
    <subcellularLocation>
        <location evidence="2">Cell membrane</location>
        <topology evidence="2">Multi-pass membrane protein</topology>
    </subcellularLocation>
</comment>
<dbReference type="InterPro" id="IPR005467">
    <property type="entry name" value="His_kinase_dom"/>
</dbReference>
<dbReference type="Pfam" id="PF02518">
    <property type="entry name" value="HATPase_c"/>
    <property type="match status" value="1"/>
</dbReference>
<evidence type="ECO:0000256" key="10">
    <source>
        <dbReference type="ARBA" id="ARBA00023012"/>
    </source>
</evidence>
<dbReference type="Gene3D" id="6.10.340.10">
    <property type="match status" value="1"/>
</dbReference>
<dbReference type="EC" id="2.7.13.3" evidence="3"/>
<dbReference type="InterPro" id="IPR036890">
    <property type="entry name" value="HATPase_C_sf"/>
</dbReference>
<organism evidence="15">
    <name type="scientific">Paenibacillus ihbetae</name>
    <dbReference type="NCBI Taxonomy" id="1870820"/>
    <lineage>
        <taxon>Bacteria</taxon>
        <taxon>Bacillati</taxon>
        <taxon>Bacillota</taxon>
        <taxon>Bacilli</taxon>
        <taxon>Bacillales</taxon>
        <taxon>Paenibacillaceae</taxon>
        <taxon>Paenibacillus</taxon>
    </lineage>
</organism>
<dbReference type="PROSITE" id="PS50885">
    <property type="entry name" value="HAMP"/>
    <property type="match status" value="1"/>
</dbReference>
<evidence type="ECO:0000256" key="1">
    <source>
        <dbReference type="ARBA" id="ARBA00000085"/>
    </source>
</evidence>
<dbReference type="SMART" id="SM00388">
    <property type="entry name" value="HisKA"/>
    <property type="match status" value="1"/>
</dbReference>
<name>A0A1B2E4Y3_9BACL</name>
<dbReference type="PRINTS" id="PR00344">
    <property type="entry name" value="BCTRLSENSOR"/>
</dbReference>
<keyword evidence="12" id="KW-0812">Transmembrane</keyword>
<proteinExistence type="predicted"/>
<dbReference type="AlphaFoldDB" id="A0A1B2E4Y3"/>
<feature type="domain" description="Histidine kinase" evidence="13">
    <location>
        <begin position="146"/>
        <end position="360"/>
    </location>
</feature>
<dbReference type="GO" id="GO:0000155">
    <property type="term" value="F:phosphorelay sensor kinase activity"/>
    <property type="evidence" value="ECO:0007669"/>
    <property type="project" value="InterPro"/>
</dbReference>
<dbReference type="CDD" id="cd00075">
    <property type="entry name" value="HATPase"/>
    <property type="match status" value="1"/>
</dbReference>
<dbReference type="Pfam" id="PF00512">
    <property type="entry name" value="HisKA"/>
    <property type="match status" value="1"/>
</dbReference>
<dbReference type="GO" id="GO:0005886">
    <property type="term" value="C:plasma membrane"/>
    <property type="evidence" value="ECO:0007669"/>
    <property type="project" value="UniProtKB-SubCell"/>
</dbReference>
<keyword evidence="4" id="KW-1003">Cell membrane</keyword>
<keyword evidence="9" id="KW-0067">ATP-binding</keyword>
<keyword evidence="11 12" id="KW-0472">Membrane</keyword>
<evidence type="ECO:0000256" key="5">
    <source>
        <dbReference type="ARBA" id="ARBA00022553"/>
    </source>
</evidence>
<dbReference type="GO" id="GO:0005524">
    <property type="term" value="F:ATP binding"/>
    <property type="evidence" value="ECO:0007669"/>
    <property type="project" value="UniProtKB-KW"/>
</dbReference>
<dbReference type="Gene3D" id="3.30.565.10">
    <property type="entry name" value="Histidine kinase-like ATPase, C-terminal domain"/>
    <property type="match status" value="1"/>
</dbReference>
<evidence type="ECO:0000256" key="3">
    <source>
        <dbReference type="ARBA" id="ARBA00012438"/>
    </source>
</evidence>
<dbReference type="PANTHER" id="PTHR43547:SF2">
    <property type="entry name" value="HYBRID SIGNAL TRANSDUCTION HISTIDINE KINASE C"/>
    <property type="match status" value="1"/>
</dbReference>
<keyword evidence="5" id="KW-0597">Phosphoprotein</keyword>
<evidence type="ECO:0000256" key="4">
    <source>
        <dbReference type="ARBA" id="ARBA00022475"/>
    </source>
</evidence>
<keyword evidence="12" id="KW-1133">Transmembrane helix</keyword>
<dbReference type="PROSITE" id="PS50109">
    <property type="entry name" value="HIS_KIN"/>
    <property type="match status" value="1"/>
</dbReference>
<evidence type="ECO:0000313" key="15">
    <source>
        <dbReference type="EMBL" id="ANY75023.1"/>
    </source>
</evidence>
<dbReference type="RefSeq" id="WP_099478755.1">
    <property type="nucleotide sequence ID" value="NZ_CP016809.1"/>
</dbReference>
<evidence type="ECO:0000259" key="14">
    <source>
        <dbReference type="PROSITE" id="PS50885"/>
    </source>
</evidence>
<keyword evidence="8 15" id="KW-0418">Kinase</keyword>
<keyword evidence="6" id="KW-0808">Transferase</keyword>
<reference evidence="15" key="1">
    <citation type="submission" date="2016-08" db="EMBL/GenBank/DDBJ databases">
        <title>Complete Genome Seqeunce of Paenibacillus sp. nov. IHBB 9852 from high altitute lake of Indian trans-Himalayas.</title>
        <authorList>
            <person name="Kiran S."/>
            <person name="Swarnkar M.K."/>
            <person name="Rana A."/>
            <person name="Tewari R."/>
            <person name="Gulati A."/>
        </authorList>
    </citation>
    <scope>NUCLEOTIDE SEQUENCE [LARGE SCALE GENOMIC DNA]</scope>
    <source>
        <strain evidence="15">IHBB 9852</strain>
    </source>
</reference>
<dbReference type="InterPro" id="IPR003661">
    <property type="entry name" value="HisK_dim/P_dom"/>
</dbReference>
<evidence type="ECO:0000256" key="9">
    <source>
        <dbReference type="ARBA" id="ARBA00022840"/>
    </source>
</evidence>
<keyword evidence="10" id="KW-0902">Two-component regulatory system</keyword>
<dbReference type="InterPro" id="IPR004358">
    <property type="entry name" value="Sig_transdc_His_kin-like_C"/>
</dbReference>
<dbReference type="CDD" id="cd00082">
    <property type="entry name" value="HisKA"/>
    <property type="match status" value="1"/>
</dbReference>
<dbReference type="KEGG" id="pib:BBD41_22000"/>
<comment type="catalytic activity">
    <reaction evidence="1">
        <text>ATP + protein L-histidine = ADP + protein N-phospho-L-histidine.</text>
        <dbReference type="EC" id="2.7.13.3"/>
    </reaction>
</comment>
<dbReference type="EMBL" id="CP016809">
    <property type="protein sequence ID" value="ANY75023.1"/>
    <property type="molecule type" value="Genomic_DNA"/>
</dbReference>
<dbReference type="SUPFAM" id="SSF47384">
    <property type="entry name" value="Homodimeric domain of signal transducing histidine kinase"/>
    <property type="match status" value="1"/>
</dbReference>
<evidence type="ECO:0000256" key="6">
    <source>
        <dbReference type="ARBA" id="ARBA00022679"/>
    </source>
</evidence>
<evidence type="ECO:0000256" key="12">
    <source>
        <dbReference type="SAM" id="Phobius"/>
    </source>
</evidence>
<accession>A0A1B2E4Y3</accession>
<evidence type="ECO:0000256" key="7">
    <source>
        <dbReference type="ARBA" id="ARBA00022741"/>
    </source>
</evidence>
<dbReference type="SUPFAM" id="SSF158472">
    <property type="entry name" value="HAMP domain-like"/>
    <property type="match status" value="1"/>
</dbReference>
<dbReference type="PANTHER" id="PTHR43547">
    <property type="entry name" value="TWO-COMPONENT HISTIDINE KINASE"/>
    <property type="match status" value="1"/>
</dbReference>
<evidence type="ECO:0000256" key="11">
    <source>
        <dbReference type="ARBA" id="ARBA00023136"/>
    </source>
</evidence>
<feature type="transmembrane region" description="Helical" evidence="12">
    <location>
        <begin position="71"/>
        <end position="92"/>
    </location>
</feature>
<dbReference type="CDD" id="cd06225">
    <property type="entry name" value="HAMP"/>
    <property type="match status" value="1"/>
</dbReference>
<sequence length="360" mass="39000">MSVRGKIFLAMGVLVVLVSAAYIGTTQGYLGSLFARYYTDGGGSNEGMISLEGVSQYILAEMKIKAFNMTLFIAGAALILGYWLSGLIVNPLNKLIRVMRRVAGGELATEVPIERADEYGQVGEAFNSMTGQLRDLMDNRKRLVEDVAHELRTPLAIIQSKLELIQQSQGTVKPEALLSVHDEVLRLIRLVDELQLLNTAEAGELTLNKEPTNLPMLMEELIELVQPEADGYGVSLAVSCNVDMPTVCLDPRRMKQVFLNLLTNALRHTREGGKITVCMQIIHDCVSISITDTGSGIPEGAIPHLFDRFFRADPGRGRTAGGSGLGLSIAHQIVAVHGGSIQVRSEVGVGSEFTVKLPLG</sequence>
<dbReference type="SUPFAM" id="SSF55874">
    <property type="entry name" value="ATPase domain of HSP90 chaperone/DNA topoisomerase II/histidine kinase"/>
    <property type="match status" value="1"/>
</dbReference>
<dbReference type="FunFam" id="3.30.565.10:FF:000006">
    <property type="entry name" value="Sensor histidine kinase WalK"/>
    <property type="match status" value="1"/>
</dbReference>
<evidence type="ECO:0000256" key="2">
    <source>
        <dbReference type="ARBA" id="ARBA00004651"/>
    </source>
</evidence>
<evidence type="ECO:0000256" key="8">
    <source>
        <dbReference type="ARBA" id="ARBA00022777"/>
    </source>
</evidence>
<keyword evidence="7" id="KW-0547">Nucleotide-binding</keyword>
<gene>
    <name evidence="15" type="ORF">BBD41_22000</name>
</gene>
<dbReference type="InterPro" id="IPR036097">
    <property type="entry name" value="HisK_dim/P_sf"/>
</dbReference>